<evidence type="ECO:0000313" key="7">
    <source>
        <dbReference type="EMBL" id="KAK2553007.1"/>
    </source>
</evidence>
<comment type="caution">
    <text evidence="7">The sequence shown here is derived from an EMBL/GenBank/DDBJ whole genome shotgun (WGS) entry which is preliminary data.</text>
</comment>
<keyword evidence="1" id="KW-0479">Metal-binding</keyword>
<evidence type="ECO:0000256" key="2">
    <source>
        <dbReference type="ARBA" id="ARBA00022771"/>
    </source>
</evidence>
<keyword evidence="3" id="KW-0862">Zinc</keyword>
<dbReference type="Proteomes" id="UP001249851">
    <property type="component" value="Unassembled WGS sequence"/>
</dbReference>
<organism evidence="7 8">
    <name type="scientific">Acropora cervicornis</name>
    <name type="common">Staghorn coral</name>
    <dbReference type="NCBI Taxonomy" id="6130"/>
    <lineage>
        <taxon>Eukaryota</taxon>
        <taxon>Metazoa</taxon>
        <taxon>Cnidaria</taxon>
        <taxon>Anthozoa</taxon>
        <taxon>Hexacorallia</taxon>
        <taxon>Scleractinia</taxon>
        <taxon>Astrocoeniina</taxon>
        <taxon>Acroporidae</taxon>
        <taxon>Acropora</taxon>
    </lineage>
</organism>
<feature type="domain" description="THAP-type" evidence="6">
    <location>
        <begin position="1"/>
        <end position="63"/>
    </location>
</feature>
<proteinExistence type="predicted"/>
<keyword evidence="2 5" id="KW-0863">Zinc-finger</keyword>
<reference evidence="7" key="1">
    <citation type="journal article" date="2023" name="G3 (Bethesda)">
        <title>Whole genome assembly and annotation of the endangered Caribbean coral Acropora cervicornis.</title>
        <authorList>
            <person name="Selwyn J.D."/>
            <person name="Vollmer S.V."/>
        </authorList>
    </citation>
    <scope>NUCLEOTIDE SEQUENCE</scope>
    <source>
        <strain evidence="7">K2</strain>
    </source>
</reference>
<evidence type="ECO:0000256" key="4">
    <source>
        <dbReference type="ARBA" id="ARBA00023125"/>
    </source>
</evidence>
<dbReference type="PROSITE" id="PS50950">
    <property type="entry name" value="ZF_THAP"/>
    <property type="match status" value="1"/>
</dbReference>
<keyword evidence="8" id="KW-1185">Reference proteome</keyword>
<accession>A0AAD9UX66</accession>
<dbReference type="InterPro" id="IPR006612">
    <property type="entry name" value="THAP_Znf"/>
</dbReference>
<dbReference type="GO" id="GO:0008270">
    <property type="term" value="F:zinc ion binding"/>
    <property type="evidence" value="ECO:0007669"/>
    <property type="project" value="UniProtKB-KW"/>
</dbReference>
<evidence type="ECO:0000259" key="6">
    <source>
        <dbReference type="PROSITE" id="PS50950"/>
    </source>
</evidence>
<keyword evidence="4 5" id="KW-0238">DNA-binding</keyword>
<dbReference type="EMBL" id="JARQWQ010000081">
    <property type="protein sequence ID" value="KAK2553007.1"/>
    <property type="molecule type" value="Genomic_DNA"/>
</dbReference>
<evidence type="ECO:0000313" key="8">
    <source>
        <dbReference type="Proteomes" id="UP001249851"/>
    </source>
</evidence>
<evidence type="ECO:0000256" key="3">
    <source>
        <dbReference type="ARBA" id="ARBA00022833"/>
    </source>
</evidence>
<reference evidence="7" key="2">
    <citation type="journal article" date="2023" name="Science">
        <title>Genomic signatures of disease resistance in endangered staghorn corals.</title>
        <authorList>
            <person name="Vollmer S.V."/>
            <person name="Selwyn J.D."/>
            <person name="Despard B.A."/>
            <person name="Roesel C.L."/>
        </authorList>
    </citation>
    <scope>NUCLEOTIDE SEQUENCE</scope>
    <source>
        <strain evidence="7">K2</strain>
    </source>
</reference>
<dbReference type="GO" id="GO:0003677">
    <property type="term" value="F:DNA binding"/>
    <property type="evidence" value="ECO:0007669"/>
    <property type="project" value="UniProtKB-UniRule"/>
</dbReference>
<feature type="non-terminal residue" evidence="7">
    <location>
        <position position="1"/>
    </location>
</feature>
<gene>
    <name evidence="7" type="ORF">P5673_025725</name>
</gene>
<dbReference type="SUPFAM" id="SSF57716">
    <property type="entry name" value="Glucocorticoid receptor-like (DNA-binding domain)"/>
    <property type="match status" value="1"/>
</dbReference>
<name>A0AAD9UX66_ACRCE</name>
<feature type="non-terminal residue" evidence="7">
    <location>
        <position position="65"/>
    </location>
</feature>
<protein>
    <recommendedName>
        <fullName evidence="6">THAP-type domain-containing protein</fullName>
    </recommendedName>
</protein>
<evidence type="ECO:0000256" key="5">
    <source>
        <dbReference type="PROSITE-ProRule" id="PRU00309"/>
    </source>
</evidence>
<sequence length="65" mass="7749">SPAEAKKCRKRWLDFFKARCAKWEPSKRLVTCSKHFKPEDFARRMDSLLHLRNSSQSVEPREKAE</sequence>
<evidence type="ECO:0000256" key="1">
    <source>
        <dbReference type="ARBA" id="ARBA00022723"/>
    </source>
</evidence>
<dbReference type="AlphaFoldDB" id="A0AAD9UX66"/>